<accession>A0A6N8F655</accession>
<comment type="caution">
    <text evidence="1">The sequence shown here is derived from an EMBL/GenBank/DDBJ whole genome shotgun (WGS) entry which is preliminary data.</text>
</comment>
<name>A0A6N8F655_9GAMM</name>
<dbReference type="OrthoDB" id="6215342at2"/>
<dbReference type="Proteomes" id="UP000439994">
    <property type="component" value="Unassembled WGS sequence"/>
</dbReference>
<dbReference type="RefSeq" id="WP_155694666.1">
    <property type="nucleotide sequence ID" value="NZ_WOCD01000002.1"/>
</dbReference>
<evidence type="ECO:0000313" key="1">
    <source>
        <dbReference type="EMBL" id="MUH71678.1"/>
    </source>
</evidence>
<dbReference type="EMBL" id="WOCD01000002">
    <property type="protein sequence ID" value="MUH71678.1"/>
    <property type="molecule type" value="Genomic_DNA"/>
</dbReference>
<sequence length="140" mass="15652">MEESLPIVVKTSALFDANDDKSSFLIEKLQAWINFVALSAQWFADESKVINIHLTLMPEKPYMALPQQSSDGWIKITEAGLTGLKKCETGNTYFEAIIAINNQDLKEMMEDGTTVEPQLQSLLLSACNYLTAHLSLQKLL</sequence>
<organism evidence="1 2">
    <name type="scientific">Psychrosphaera haliotis</name>
    <dbReference type="NCBI Taxonomy" id="555083"/>
    <lineage>
        <taxon>Bacteria</taxon>
        <taxon>Pseudomonadati</taxon>
        <taxon>Pseudomonadota</taxon>
        <taxon>Gammaproteobacteria</taxon>
        <taxon>Alteromonadales</taxon>
        <taxon>Pseudoalteromonadaceae</taxon>
        <taxon>Psychrosphaera</taxon>
    </lineage>
</organism>
<protein>
    <submittedName>
        <fullName evidence="1">Uncharacterized protein</fullName>
    </submittedName>
</protein>
<evidence type="ECO:0000313" key="2">
    <source>
        <dbReference type="Proteomes" id="UP000439994"/>
    </source>
</evidence>
<dbReference type="AlphaFoldDB" id="A0A6N8F655"/>
<reference evidence="1 2" key="1">
    <citation type="submission" date="2019-11" db="EMBL/GenBank/DDBJ databases">
        <title>P. haliotis isolates from Z. marina roots.</title>
        <authorList>
            <person name="Cohen M."/>
            <person name="Jospin G."/>
            <person name="Eisen J.A."/>
            <person name="Coil D.A."/>
        </authorList>
    </citation>
    <scope>NUCLEOTIDE SEQUENCE [LARGE SCALE GENOMIC DNA]</scope>
    <source>
        <strain evidence="1 2">UCD-MCMsp1aY</strain>
    </source>
</reference>
<gene>
    <name evidence="1" type="ORF">GNP35_03745</name>
</gene>
<keyword evidence="2" id="KW-1185">Reference proteome</keyword>
<proteinExistence type="predicted"/>